<organism evidence="1 2">
    <name type="scientific">Colletotrichum musicola</name>
    <dbReference type="NCBI Taxonomy" id="2175873"/>
    <lineage>
        <taxon>Eukaryota</taxon>
        <taxon>Fungi</taxon>
        <taxon>Dikarya</taxon>
        <taxon>Ascomycota</taxon>
        <taxon>Pezizomycotina</taxon>
        <taxon>Sordariomycetes</taxon>
        <taxon>Hypocreomycetidae</taxon>
        <taxon>Glomerellales</taxon>
        <taxon>Glomerellaceae</taxon>
        <taxon>Colletotrichum</taxon>
        <taxon>Colletotrichum orchidearum species complex</taxon>
    </lineage>
</organism>
<keyword evidence="2" id="KW-1185">Reference proteome</keyword>
<protein>
    <submittedName>
        <fullName evidence="1">Uncharacterized protein</fullName>
    </submittedName>
</protein>
<proteinExistence type="predicted"/>
<evidence type="ECO:0000313" key="2">
    <source>
        <dbReference type="Proteomes" id="UP000639643"/>
    </source>
</evidence>
<evidence type="ECO:0000313" key="1">
    <source>
        <dbReference type="EMBL" id="KAF6834620.1"/>
    </source>
</evidence>
<comment type="caution">
    <text evidence="1">The sequence shown here is derived from an EMBL/GenBank/DDBJ whole genome shotgun (WGS) entry which is preliminary data.</text>
</comment>
<dbReference type="EMBL" id="WIGM01000193">
    <property type="protein sequence ID" value="KAF6834620.1"/>
    <property type="molecule type" value="Genomic_DNA"/>
</dbReference>
<name>A0A8H6NJ83_9PEZI</name>
<accession>A0A8H6NJ83</accession>
<gene>
    <name evidence="1" type="ORF">CMUS01_06092</name>
</gene>
<dbReference type="Proteomes" id="UP000639643">
    <property type="component" value="Unassembled WGS sequence"/>
</dbReference>
<sequence>MKISRKEESTGSHKLQGGMRDLAARVRAAPRFMKRAAFDGDALDVVVATVMMSVRGAAPSRAVPRFPLVVALQDFTGFSKQLATWQAFREATARVEYNMDLDLAHGSSQPRASRCDKK</sequence>
<dbReference type="AlphaFoldDB" id="A0A8H6NJ83"/>
<reference evidence="1" key="1">
    <citation type="journal article" date="2020" name="Phytopathology">
        <title>Genome Sequence Resources of Colletotrichum truncatum, C. plurivorum, C. musicola, and C. sojae: Four Species Pathogenic to Soybean (Glycine max).</title>
        <authorList>
            <person name="Rogerio F."/>
            <person name="Boufleur T.R."/>
            <person name="Ciampi-Guillardi M."/>
            <person name="Sukno S.A."/>
            <person name="Thon M.R."/>
            <person name="Massola Junior N.S."/>
            <person name="Baroncelli R."/>
        </authorList>
    </citation>
    <scope>NUCLEOTIDE SEQUENCE</scope>
    <source>
        <strain evidence="1">LFN0074</strain>
    </source>
</reference>